<proteinExistence type="predicted"/>
<dbReference type="EMBL" id="CAMXCT030004857">
    <property type="protein sequence ID" value="CAL4797897.1"/>
    <property type="molecule type" value="Genomic_DNA"/>
</dbReference>
<keyword evidence="1" id="KW-0732">Signal</keyword>
<comment type="caution">
    <text evidence="2">The sequence shown here is derived from an EMBL/GenBank/DDBJ whole genome shotgun (WGS) entry which is preliminary data.</text>
</comment>
<sequence length="657" mass="74684">MSSLAVHLALDAALITTKADQGDAAQWLQHDFNLPAVLKIAFFLQKQCEDSSREVSESAAKTRKKFEKLQANRIKVKEARQQNVEQAIVNLQPDDVTREQKLSMRNCRNRARCGVKKIRKARPYDAEFEKRKAKVFKAHRLTIFSKLQVVKYAQNLMKTLESKDVESAKGKKRRNPNGVHLQRACEQKFPNLGKIKVGSLLRQADAQCWASLSIDQQKKWFQLPDHLKVAMGLSDKVKGWKNMSTDQIQEKATEQGHVQRWDVPGPVLQELNAALEEFCMGKSVATQRRDIVIARHCVVTVRRIAREYNQGLPEVIQQAEEHNQKVMEEFRAAGVKSKFTKKALLSIPKRCPEDLDIRWVRRFMRAFNWKKSSRNTAGQYLDAWHHEHDIGVAASPGHRHINGVQDRIAHGVHKYLVLNVDQLWRQSLRFNKEVIMQGKQRQLDEVMDQWNAKHEGRAFMFQSQSTSHFMCSETWLVLLHGLIAPALALQRKKLGVASSTPALLLADGWTGFHSHKTGLDAAREAWSRQSHCYLPAVASVPTGSQSIKYITYCGHALSLWMPKMFLVRPVRPPAYNKATLPDRTLRAWLSIPRSAFVASWVVTGYFKSDHFPENVGLTPAEARELLDSTGMLRSLGIQSDIVGPLPQLDRQNATTVA</sequence>
<reference evidence="2" key="1">
    <citation type="submission" date="2022-10" db="EMBL/GenBank/DDBJ databases">
        <authorList>
            <person name="Chen Y."/>
            <person name="Dougan E. K."/>
            <person name="Chan C."/>
            <person name="Rhodes N."/>
            <person name="Thang M."/>
        </authorList>
    </citation>
    <scope>NUCLEOTIDE SEQUENCE</scope>
</reference>
<dbReference type="EMBL" id="CAMXCT010004857">
    <property type="protein sequence ID" value="CAI4010585.1"/>
    <property type="molecule type" value="Genomic_DNA"/>
</dbReference>
<gene>
    <name evidence="2" type="ORF">C1SCF055_LOCUS35843</name>
</gene>
<reference evidence="3 4" key="2">
    <citation type="submission" date="2024-05" db="EMBL/GenBank/DDBJ databases">
        <authorList>
            <person name="Chen Y."/>
            <person name="Shah S."/>
            <person name="Dougan E. K."/>
            <person name="Thang M."/>
            <person name="Chan C."/>
        </authorList>
    </citation>
    <scope>NUCLEOTIDE SEQUENCE [LARGE SCALE GENOMIC DNA]</scope>
</reference>
<evidence type="ECO:0000313" key="4">
    <source>
        <dbReference type="Proteomes" id="UP001152797"/>
    </source>
</evidence>
<organism evidence="2">
    <name type="scientific">Cladocopium goreaui</name>
    <dbReference type="NCBI Taxonomy" id="2562237"/>
    <lineage>
        <taxon>Eukaryota</taxon>
        <taxon>Sar</taxon>
        <taxon>Alveolata</taxon>
        <taxon>Dinophyceae</taxon>
        <taxon>Suessiales</taxon>
        <taxon>Symbiodiniaceae</taxon>
        <taxon>Cladocopium</taxon>
    </lineage>
</organism>
<dbReference type="Proteomes" id="UP001152797">
    <property type="component" value="Unassembled WGS sequence"/>
</dbReference>
<dbReference type="AlphaFoldDB" id="A0A9P1GEM3"/>
<feature type="signal peptide" evidence="1">
    <location>
        <begin position="1"/>
        <end position="19"/>
    </location>
</feature>
<evidence type="ECO:0000256" key="1">
    <source>
        <dbReference type="SAM" id="SignalP"/>
    </source>
</evidence>
<accession>A0A9P1GEM3</accession>
<dbReference type="EMBL" id="CAMXCT020004857">
    <property type="protein sequence ID" value="CAL1163960.1"/>
    <property type="molecule type" value="Genomic_DNA"/>
</dbReference>
<evidence type="ECO:0000313" key="3">
    <source>
        <dbReference type="EMBL" id="CAL4797897.1"/>
    </source>
</evidence>
<name>A0A9P1GEM3_9DINO</name>
<evidence type="ECO:0000313" key="2">
    <source>
        <dbReference type="EMBL" id="CAI4010585.1"/>
    </source>
</evidence>
<feature type="chain" id="PRO_5043272823" evidence="1">
    <location>
        <begin position="20"/>
        <end position="657"/>
    </location>
</feature>
<keyword evidence="4" id="KW-1185">Reference proteome</keyword>
<protein>
    <submittedName>
        <fullName evidence="2">Uncharacterized protein</fullName>
    </submittedName>
</protein>